<protein>
    <submittedName>
        <fullName evidence="1">Uncharacterized protein</fullName>
    </submittedName>
</protein>
<name>A0A0F9F9U0_9ZZZZ</name>
<reference evidence="1" key="1">
    <citation type="journal article" date="2015" name="Nature">
        <title>Complex archaea that bridge the gap between prokaryotes and eukaryotes.</title>
        <authorList>
            <person name="Spang A."/>
            <person name="Saw J.H."/>
            <person name="Jorgensen S.L."/>
            <person name="Zaremba-Niedzwiedzka K."/>
            <person name="Martijn J."/>
            <person name="Lind A.E."/>
            <person name="van Eijk R."/>
            <person name="Schleper C."/>
            <person name="Guy L."/>
            <person name="Ettema T.J."/>
        </authorList>
    </citation>
    <scope>NUCLEOTIDE SEQUENCE</scope>
</reference>
<dbReference type="AlphaFoldDB" id="A0A0F9F9U0"/>
<dbReference type="EMBL" id="LAZR01031342">
    <property type="protein sequence ID" value="KKL54030.1"/>
    <property type="molecule type" value="Genomic_DNA"/>
</dbReference>
<accession>A0A0F9F9U0</accession>
<comment type="caution">
    <text evidence="1">The sequence shown here is derived from an EMBL/GenBank/DDBJ whole genome shotgun (WGS) entry which is preliminary data.</text>
</comment>
<evidence type="ECO:0000313" key="1">
    <source>
        <dbReference type="EMBL" id="KKL54030.1"/>
    </source>
</evidence>
<sequence length="79" mass="9209">MRSAEVQMGAYYDYDRQCWVKDGRVMKCDHREPMKNEDYFTADRNAWPKGSLQGPREMKGCYACAHAGERVPREDEDDG</sequence>
<gene>
    <name evidence="1" type="ORF">LCGC14_2269490</name>
</gene>
<organism evidence="1">
    <name type="scientific">marine sediment metagenome</name>
    <dbReference type="NCBI Taxonomy" id="412755"/>
    <lineage>
        <taxon>unclassified sequences</taxon>
        <taxon>metagenomes</taxon>
        <taxon>ecological metagenomes</taxon>
    </lineage>
</organism>
<proteinExistence type="predicted"/>